<keyword evidence="2" id="KW-0560">Oxidoreductase</keyword>
<dbReference type="EMBL" id="JACGWV010000001">
    <property type="protein sequence ID" value="MBA8807478.1"/>
    <property type="molecule type" value="Genomic_DNA"/>
</dbReference>
<dbReference type="Gene3D" id="3.10.180.10">
    <property type="entry name" value="2,3-Dihydroxybiphenyl 1,2-Dioxygenase, domain 1"/>
    <property type="match status" value="1"/>
</dbReference>
<dbReference type="PANTHER" id="PTHR36437">
    <property type="entry name" value="GLYOXALASE/BLEOMYCIN RESISTANCE PROTEIN/DIOXYGENASE"/>
    <property type="match status" value="1"/>
</dbReference>
<name>A0A7W3PD70_9MICO</name>
<dbReference type="AlphaFoldDB" id="A0A7W3PD70"/>
<dbReference type="InterPro" id="IPR004360">
    <property type="entry name" value="Glyas_Fos-R_dOase_dom"/>
</dbReference>
<accession>A0A7W3PD70</accession>
<evidence type="ECO:0000313" key="2">
    <source>
        <dbReference type="EMBL" id="MBA8807478.1"/>
    </source>
</evidence>
<reference evidence="2 3" key="1">
    <citation type="submission" date="2020-07" db="EMBL/GenBank/DDBJ databases">
        <title>Sequencing the genomes of 1000 actinobacteria strains.</title>
        <authorList>
            <person name="Klenk H.-P."/>
        </authorList>
    </citation>
    <scope>NUCLEOTIDE SEQUENCE [LARGE SCALE GENOMIC DNA]</scope>
    <source>
        <strain evidence="2 3">DSM 44121</strain>
    </source>
</reference>
<keyword evidence="2" id="KW-0456">Lyase</keyword>
<organism evidence="2 3">
    <name type="scientific">Promicromonospora sukumoe</name>
    <dbReference type="NCBI Taxonomy" id="88382"/>
    <lineage>
        <taxon>Bacteria</taxon>
        <taxon>Bacillati</taxon>
        <taxon>Actinomycetota</taxon>
        <taxon>Actinomycetes</taxon>
        <taxon>Micrococcales</taxon>
        <taxon>Promicromonosporaceae</taxon>
        <taxon>Promicromonospora</taxon>
    </lineage>
</organism>
<dbReference type="PANTHER" id="PTHR36437:SF2">
    <property type="entry name" value="GLYOXALASE_BLEOMYCIN RESISTANCE PROTEIN_DIOXYGENASE"/>
    <property type="match status" value="1"/>
</dbReference>
<evidence type="ECO:0000259" key="1">
    <source>
        <dbReference type="PROSITE" id="PS51819"/>
    </source>
</evidence>
<keyword evidence="3" id="KW-1185">Reference proteome</keyword>
<dbReference type="GO" id="GO:0016829">
    <property type="term" value="F:lyase activity"/>
    <property type="evidence" value="ECO:0007669"/>
    <property type="project" value="UniProtKB-KW"/>
</dbReference>
<dbReference type="PROSITE" id="PS51819">
    <property type="entry name" value="VOC"/>
    <property type="match status" value="1"/>
</dbReference>
<dbReference type="Pfam" id="PF00903">
    <property type="entry name" value="Glyoxalase"/>
    <property type="match status" value="1"/>
</dbReference>
<dbReference type="InterPro" id="IPR037523">
    <property type="entry name" value="VOC_core"/>
</dbReference>
<dbReference type="Proteomes" id="UP000540568">
    <property type="component" value="Unassembled WGS sequence"/>
</dbReference>
<dbReference type="RefSeq" id="WP_182615042.1">
    <property type="nucleotide sequence ID" value="NZ_BAAATF010000007.1"/>
</dbReference>
<comment type="caution">
    <text evidence="2">The sequence shown here is derived from an EMBL/GenBank/DDBJ whole genome shotgun (WGS) entry which is preliminary data.</text>
</comment>
<protein>
    <submittedName>
        <fullName evidence="2">Catechol 2,3-dioxygenase-like lactoylglutathione lyase family enzyme</fullName>
    </submittedName>
</protein>
<gene>
    <name evidence="2" type="ORF">FHX71_001420</name>
</gene>
<dbReference type="GO" id="GO:0051213">
    <property type="term" value="F:dioxygenase activity"/>
    <property type="evidence" value="ECO:0007669"/>
    <property type="project" value="UniProtKB-KW"/>
</dbReference>
<evidence type="ECO:0000313" key="3">
    <source>
        <dbReference type="Proteomes" id="UP000540568"/>
    </source>
</evidence>
<keyword evidence="2" id="KW-0223">Dioxygenase</keyword>
<dbReference type="InterPro" id="IPR029068">
    <property type="entry name" value="Glyas_Bleomycin-R_OHBP_Dase"/>
</dbReference>
<dbReference type="SUPFAM" id="SSF54593">
    <property type="entry name" value="Glyoxalase/Bleomycin resistance protein/Dihydroxybiphenyl dioxygenase"/>
    <property type="match status" value="1"/>
</dbReference>
<feature type="domain" description="VOC" evidence="1">
    <location>
        <begin position="3"/>
        <end position="134"/>
    </location>
</feature>
<sequence>MLRLSDVTYLVRDHDEAITFFVDALGFALREDETNAAGRRRVVVGPADGGTGLVLALAGAPGAPASGAGDVADVVGRQAGGKVAFFLETDDFAAQHARMVAAGVRFREEPRYEEYGTVAVFEDLYGMPWDLIEPPARG</sequence>
<proteinExistence type="predicted"/>